<dbReference type="Pfam" id="PF00535">
    <property type="entry name" value="Glycos_transf_2"/>
    <property type="match status" value="1"/>
</dbReference>
<gene>
    <name evidence="3" type="ORF">UFOPK1493_01305</name>
</gene>
<dbReference type="SUPFAM" id="SSF53448">
    <property type="entry name" value="Nucleotide-diphospho-sugar transferases"/>
    <property type="match status" value="1"/>
</dbReference>
<organism evidence="3">
    <name type="scientific">freshwater metagenome</name>
    <dbReference type="NCBI Taxonomy" id="449393"/>
    <lineage>
        <taxon>unclassified sequences</taxon>
        <taxon>metagenomes</taxon>
        <taxon>ecological metagenomes</taxon>
    </lineage>
</organism>
<reference evidence="3" key="1">
    <citation type="submission" date="2020-05" db="EMBL/GenBank/DDBJ databases">
        <authorList>
            <person name="Chiriac C."/>
            <person name="Salcher M."/>
            <person name="Ghai R."/>
            <person name="Kavagutti S V."/>
        </authorList>
    </citation>
    <scope>NUCLEOTIDE SEQUENCE</scope>
</reference>
<accession>A0A6J6CVN0</accession>
<dbReference type="PANTHER" id="PTHR43685:SF2">
    <property type="entry name" value="GLYCOSYLTRANSFERASE 2-LIKE DOMAIN-CONTAINING PROTEIN"/>
    <property type="match status" value="1"/>
</dbReference>
<dbReference type="InterPro" id="IPR029044">
    <property type="entry name" value="Nucleotide-diphossugar_trans"/>
</dbReference>
<evidence type="ECO:0000313" key="3">
    <source>
        <dbReference type="EMBL" id="CAB4554323.1"/>
    </source>
</evidence>
<dbReference type="InterPro" id="IPR001173">
    <property type="entry name" value="Glyco_trans_2-like"/>
</dbReference>
<dbReference type="CDD" id="cd00761">
    <property type="entry name" value="Glyco_tranf_GTA_type"/>
    <property type="match status" value="1"/>
</dbReference>
<evidence type="ECO:0000259" key="2">
    <source>
        <dbReference type="Pfam" id="PF00535"/>
    </source>
</evidence>
<name>A0A6J6CVN0_9ZZZZ</name>
<dbReference type="EMBL" id="CAEZSR010000037">
    <property type="protein sequence ID" value="CAB4554323.1"/>
    <property type="molecule type" value="Genomic_DNA"/>
</dbReference>
<proteinExistence type="predicted"/>
<evidence type="ECO:0000256" key="1">
    <source>
        <dbReference type="SAM" id="MobiDB-lite"/>
    </source>
</evidence>
<dbReference type="AlphaFoldDB" id="A0A6J6CVN0"/>
<sequence length="339" mass="37322">MTTELTDPSAADQPGPPPDITVVVPTRNREVLVKRLLDRLDAIDDELVYELIVIDEQSTDGTSEMLASWRPRRMRLRVIRHDPPKGLSAARNAGLAAATAPYIAWIDDDDLTSPDRLRRQLELLRAGGTRWSCAAKVDIDDQLRVIGHARCPSLDGFVERLLSFNVLPAAAQGLLVETALAREIGGFDEGLDAAEDWDFCIRCALVGLPAMLDEPLVGYRTGVPSMSTNTAKMDRTIAAVFAKHAAERARRGVEPSWVEVHRSLLTADAMNSRRDGIRRAIRVVRAKPSPKTIAKCLAVLALPERDAARSRRVRIEQVPADWVRAARAWLGPELPASPT</sequence>
<dbReference type="PANTHER" id="PTHR43685">
    <property type="entry name" value="GLYCOSYLTRANSFERASE"/>
    <property type="match status" value="1"/>
</dbReference>
<protein>
    <submittedName>
        <fullName evidence="3">Unannotated protein</fullName>
    </submittedName>
</protein>
<dbReference type="InterPro" id="IPR050834">
    <property type="entry name" value="Glycosyltransf_2"/>
</dbReference>
<feature type="domain" description="Glycosyltransferase 2-like" evidence="2">
    <location>
        <begin position="21"/>
        <end position="151"/>
    </location>
</feature>
<feature type="region of interest" description="Disordered" evidence="1">
    <location>
        <begin position="1"/>
        <end position="22"/>
    </location>
</feature>
<dbReference type="Gene3D" id="3.90.550.10">
    <property type="entry name" value="Spore Coat Polysaccharide Biosynthesis Protein SpsA, Chain A"/>
    <property type="match status" value="1"/>
</dbReference>